<dbReference type="InterPro" id="IPR013766">
    <property type="entry name" value="Thioredoxin_domain"/>
</dbReference>
<gene>
    <name evidence="4" type="ORF">ACFPQA_00530</name>
</gene>
<comment type="caution">
    <text evidence="4">The sequence shown here is derived from an EMBL/GenBank/DDBJ whole genome shotgun (WGS) entry which is preliminary data.</text>
</comment>
<dbReference type="PROSITE" id="PS51352">
    <property type="entry name" value="THIOREDOXIN_2"/>
    <property type="match status" value="1"/>
</dbReference>
<dbReference type="CDD" id="cd02968">
    <property type="entry name" value="SCO"/>
    <property type="match status" value="1"/>
</dbReference>
<evidence type="ECO:0000313" key="5">
    <source>
        <dbReference type="Proteomes" id="UP001596055"/>
    </source>
</evidence>
<evidence type="ECO:0000313" key="4">
    <source>
        <dbReference type="EMBL" id="MFC5543529.1"/>
    </source>
</evidence>
<accession>A0ABW0RFD5</accession>
<dbReference type="SUPFAM" id="SSF52833">
    <property type="entry name" value="Thioredoxin-like"/>
    <property type="match status" value="1"/>
</dbReference>
<dbReference type="InterPro" id="IPR036249">
    <property type="entry name" value="Thioredoxin-like_sf"/>
</dbReference>
<dbReference type="RefSeq" id="WP_282451827.1">
    <property type="nucleotide sequence ID" value="NZ_JAKZAJ010000003.1"/>
</dbReference>
<dbReference type="PANTHER" id="PTHR12151">
    <property type="entry name" value="ELECTRON TRANSPORT PROTIN SCO1/SENC FAMILY MEMBER"/>
    <property type="match status" value="1"/>
</dbReference>
<evidence type="ECO:0000259" key="3">
    <source>
        <dbReference type="PROSITE" id="PS51352"/>
    </source>
</evidence>
<reference evidence="5" key="1">
    <citation type="journal article" date="2019" name="Int. J. Syst. Evol. Microbiol.">
        <title>The Global Catalogue of Microorganisms (GCM) 10K type strain sequencing project: providing services to taxonomists for standard genome sequencing and annotation.</title>
        <authorList>
            <consortium name="The Broad Institute Genomics Platform"/>
            <consortium name="The Broad Institute Genome Sequencing Center for Infectious Disease"/>
            <person name="Wu L."/>
            <person name="Ma J."/>
        </authorList>
    </citation>
    <scope>NUCLEOTIDE SEQUENCE [LARGE SCALE GENOMIC DNA]</scope>
    <source>
        <strain evidence="5">CGMCC 4.1799</strain>
    </source>
</reference>
<proteinExistence type="inferred from homology"/>
<dbReference type="InterPro" id="IPR003782">
    <property type="entry name" value="SCO1/SenC"/>
</dbReference>
<dbReference type="PROSITE" id="PS51257">
    <property type="entry name" value="PROKAR_LIPOPROTEIN"/>
    <property type="match status" value="1"/>
</dbReference>
<dbReference type="EMBL" id="JBHSNL010000001">
    <property type="protein sequence ID" value="MFC5543529.1"/>
    <property type="molecule type" value="Genomic_DNA"/>
</dbReference>
<feature type="domain" description="Thioredoxin" evidence="3">
    <location>
        <begin position="25"/>
        <end position="194"/>
    </location>
</feature>
<dbReference type="Proteomes" id="UP001596055">
    <property type="component" value="Unassembled WGS sequence"/>
</dbReference>
<name>A0ABW0RFD5_9GAMM</name>
<dbReference type="PANTHER" id="PTHR12151:SF25">
    <property type="entry name" value="LINALOOL DEHYDRATASE_ISOMERASE DOMAIN-CONTAINING PROTEIN"/>
    <property type="match status" value="1"/>
</dbReference>
<organism evidence="4 5">
    <name type="scientific">Marinobacter koreensis</name>
    <dbReference type="NCBI Taxonomy" id="335974"/>
    <lineage>
        <taxon>Bacteria</taxon>
        <taxon>Pseudomonadati</taxon>
        <taxon>Pseudomonadota</taxon>
        <taxon>Gammaproteobacteria</taxon>
        <taxon>Pseudomonadales</taxon>
        <taxon>Marinobacteraceae</taxon>
        <taxon>Marinobacter</taxon>
    </lineage>
</organism>
<keyword evidence="2" id="KW-0186">Copper</keyword>
<comment type="similarity">
    <text evidence="1">Belongs to the SCO1/2 family.</text>
</comment>
<protein>
    <submittedName>
        <fullName evidence="4">SCO family protein</fullName>
    </submittedName>
</protein>
<dbReference type="Gene3D" id="3.40.30.10">
    <property type="entry name" value="Glutaredoxin"/>
    <property type="match status" value="1"/>
</dbReference>
<dbReference type="Pfam" id="PF02630">
    <property type="entry name" value="SCO1-SenC"/>
    <property type="match status" value="1"/>
</dbReference>
<evidence type="ECO:0000256" key="1">
    <source>
        <dbReference type="ARBA" id="ARBA00010996"/>
    </source>
</evidence>
<keyword evidence="5" id="KW-1185">Reference proteome</keyword>
<sequence length="195" mass="21630">MSRLLFPLFVAMILAGCTGEDWRTQDVSDVLPPLDFELVNESGKTVTEQDYAGKATLLFFGYTHCPDVCPTTLARLRAILQQLDSTLRDRIQVLFVSVDPKRDTPESLSIYTDAFGPEFIGLTGTKAQIDDIANRYRVSYSYDEPDESGNYNVSHSSAVLAFDDQGHPTFMAIQSEPNEAVKADVTKLAKMVGKH</sequence>
<evidence type="ECO:0000256" key="2">
    <source>
        <dbReference type="ARBA" id="ARBA00023008"/>
    </source>
</evidence>